<organism evidence="3 4">
    <name type="scientific">Plasmodium falciparum (isolate Camp / Malaysia)</name>
    <dbReference type="NCBI Taxonomy" id="5835"/>
    <lineage>
        <taxon>Eukaryota</taxon>
        <taxon>Sar</taxon>
        <taxon>Alveolata</taxon>
        <taxon>Apicomplexa</taxon>
        <taxon>Aconoidasida</taxon>
        <taxon>Haemosporida</taxon>
        <taxon>Plasmodiidae</taxon>
        <taxon>Plasmodium</taxon>
        <taxon>Plasmodium (Laverania)</taxon>
    </lineage>
</organism>
<dbReference type="AlphaFoldDB" id="A0A024WYM1"/>
<dbReference type="Gene3D" id="1.20.1310.20">
    <property type="entry name" value="Duffy-antigen binding domain"/>
    <property type="match status" value="1"/>
</dbReference>
<dbReference type="Proteomes" id="UP000030694">
    <property type="component" value="Unassembled WGS sequence"/>
</dbReference>
<dbReference type="Pfam" id="PF15447">
    <property type="entry name" value="NTS"/>
    <property type="match status" value="1"/>
</dbReference>
<accession>A0A024WYM1</accession>
<reference evidence="3 4" key="1">
    <citation type="submission" date="2013-02" db="EMBL/GenBank/DDBJ databases">
        <title>The Genome Annotation of Plasmodium falciparum CAMP/Malaysia.</title>
        <authorList>
            <consortium name="The Broad Institute Genome Sequencing Platform"/>
            <consortium name="The Broad Institute Genome Sequencing Center for Infectious Disease"/>
            <person name="Neafsey D."/>
            <person name="Hoffman S."/>
            <person name="Volkman S."/>
            <person name="Rosenthal P."/>
            <person name="Walker B."/>
            <person name="Young S.K."/>
            <person name="Zeng Q."/>
            <person name="Gargeya S."/>
            <person name="Fitzgerald M."/>
            <person name="Haas B."/>
            <person name="Abouelleil A."/>
            <person name="Allen A.W."/>
            <person name="Alvarado L."/>
            <person name="Arachchi H.M."/>
            <person name="Berlin A.M."/>
            <person name="Chapman S.B."/>
            <person name="Gainer-Dewar J."/>
            <person name="Goldberg J."/>
            <person name="Griggs A."/>
            <person name="Gujja S."/>
            <person name="Hansen M."/>
            <person name="Howarth C."/>
            <person name="Imamovic A."/>
            <person name="Ireland A."/>
            <person name="Larimer J."/>
            <person name="McCowan C."/>
            <person name="Murphy C."/>
            <person name="Pearson M."/>
            <person name="Poon T.W."/>
            <person name="Priest M."/>
            <person name="Roberts A."/>
            <person name="Saif S."/>
            <person name="Shea T."/>
            <person name="Sisk P."/>
            <person name="Sykes S."/>
            <person name="Wortman J."/>
            <person name="Nusbaum C."/>
            <person name="Birren B."/>
        </authorList>
    </citation>
    <scope>NUCLEOTIDE SEQUENCE [LARGE SCALE GENOMIC DNA]</scope>
    <source>
        <strain evidence="3 4">CAMP/Malaysia</strain>
    </source>
</reference>
<dbReference type="GO" id="GO:0016020">
    <property type="term" value="C:membrane"/>
    <property type="evidence" value="ECO:0007669"/>
    <property type="project" value="InterPro"/>
</dbReference>
<dbReference type="EMBL" id="KI927660">
    <property type="protein sequence ID" value="ETW58154.1"/>
    <property type="molecule type" value="Genomic_DNA"/>
</dbReference>
<reference evidence="3 4" key="2">
    <citation type="submission" date="2013-02" db="EMBL/GenBank/DDBJ databases">
        <title>The Genome Sequence of Plasmodium falciparum CAMP/Malaysia.</title>
        <authorList>
            <consortium name="The Broad Institute Genome Sequencing Platform"/>
            <consortium name="The Broad Institute Genome Sequencing Center for Infectious Disease"/>
            <person name="Neafsey D."/>
            <person name="Cheeseman I."/>
            <person name="Volkman S."/>
            <person name="Adams J."/>
            <person name="Walker B."/>
            <person name="Young S.K."/>
            <person name="Zeng Q."/>
            <person name="Gargeya S."/>
            <person name="Fitzgerald M."/>
            <person name="Haas B."/>
            <person name="Abouelleil A."/>
            <person name="Alvarado L."/>
            <person name="Arachchi H.M."/>
            <person name="Berlin A.M."/>
            <person name="Chapman S.B."/>
            <person name="Dewar J."/>
            <person name="Goldberg J."/>
            <person name="Griggs A."/>
            <person name="Gujja S."/>
            <person name="Hansen M."/>
            <person name="Howarth C."/>
            <person name="Imamovic A."/>
            <person name="Larimer J."/>
            <person name="McCowan C."/>
            <person name="Murphy C."/>
            <person name="Neiman D."/>
            <person name="Pearson M."/>
            <person name="Priest M."/>
            <person name="Roberts A."/>
            <person name="Saif S."/>
            <person name="Shea T."/>
            <person name="Sisk P."/>
            <person name="Sykes S."/>
            <person name="Wortman J."/>
            <person name="Nusbaum C."/>
            <person name="Birren B."/>
        </authorList>
    </citation>
    <scope>NUCLEOTIDE SEQUENCE [LARGE SCALE GENOMIC DNA]</scope>
    <source>
        <strain evidence="3 4">CAMP/Malaysia</strain>
    </source>
</reference>
<gene>
    <name evidence="3" type="ORF">PFMC_05949</name>
</gene>
<dbReference type="InterPro" id="IPR042202">
    <property type="entry name" value="Duffy-ag-bd_sf"/>
</dbReference>
<sequence length="255" mass="28601">MSTQGGGGTKDPSAKHMFDRIGKDVYETVEKDADDKKYKDELKGQLSQVSVKLETVSSNDTCNLVQKYYEHFNGGGGGKGERYPCKKLSGKDAKKERFSDTLGGQCTDQQIEGNDQKQKIGACAPYRRLHLCHHNLETIDTKSTTSDNAKHNLLAEVCMAAKYEGNSIDTPYIIHQQTNEGSQLCTVLARSFADIGDIVRGRDLFHGNPQESAQRIILDDKLKKIFQQIHEGLNDKIKSNYDDNGGNYYKLREDW</sequence>
<dbReference type="Pfam" id="PF05424">
    <property type="entry name" value="Duffy_binding"/>
    <property type="match status" value="1"/>
</dbReference>
<feature type="domain" description="Plasmodium falciparum erythrocyte membrane protein-1 N-terminal segment" evidence="2">
    <location>
        <begin position="13"/>
        <end position="48"/>
    </location>
</feature>
<proteinExistence type="predicted"/>
<evidence type="ECO:0000313" key="4">
    <source>
        <dbReference type="Proteomes" id="UP000030694"/>
    </source>
</evidence>
<feature type="non-terminal residue" evidence="3">
    <location>
        <position position="255"/>
    </location>
</feature>
<evidence type="ECO:0000259" key="1">
    <source>
        <dbReference type="Pfam" id="PF05424"/>
    </source>
</evidence>
<evidence type="ECO:0000313" key="3">
    <source>
        <dbReference type="EMBL" id="ETW58154.1"/>
    </source>
</evidence>
<dbReference type="GO" id="GO:0046789">
    <property type="term" value="F:host cell surface receptor binding"/>
    <property type="evidence" value="ECO:0007669"/>
    <property type="project" value="InterPro"/>
</dbReference>
<dbReference type="InterPro" id="IPR029210">
    <property type="entry name" value="PfEMP1_NTS"/>
</dbReference>
<protein>
    <submittedName>
        <fullName evidence="3">Uncharacterized protein</fullName>
    </submittedName>
</protein>
<feature type="domain" description="Duffy-antigen binding" evidence="1">
    <location>
        <begin position="121"/>
        <end position="255"/>
    </location>
</feature>
<name>A0A024WYM1_PLAFC</name>
<evidence type="ECO:0000259" key="2">
    <source>
        <dbReference type="Pfam" id="PF15447"/>
    </source>
</evidence>
<dbReference type="SUPFAM" id="SSF140924">
    <property type="entry name" value="Duffy binding domain-like"/>
    <property type="match status" value="1"/>
</dbReference>
<dbReference type="InterPro" id="IPR008602">
    <property type="entry name" value="Duffy-antigen-binding"/>
</dbReference>